<dbReference type="EMBL" id="RDQH01000330">
    <property type="protein sequence ID" value="RXI00805.1"/>
    <property type="molecule type" value="Genomic_DNA"/>
</dbReference>
<dbReference type="Proteomes" id="UP000290289">
    <property type="component" value="Chromosome 4"/>
</dbReference>
<keyword evidence="1" id="KW-0812">Transmembrane</keyword>
<dbReference type="AlphaFoldDB" id="A0A498K499"/>
<gene>
    <name evidence="2" type="ORF">DVH24_001039</name>
</gene>
<accession>A0A498K499</accession>
<evidence type="ECO:0000256" key="1">
    <source>
        <dbReference type="SAM" id="Phobius"/>
    </source>
</evidence>
<comment type="caution">
    <text evidence="2">The sequence shown here is derived from an EMBL/GenBank/DDBJ whole genome shotgun (WGS) entry which is preliminary data.</text>
</comment>
<protein>
    <submittedName>
        <fullName evidence="2">Uncharacterized protein</fullName>
    </submittedName>
</protein>
<keyword evidence="1" id="KW-1133">Transmembrane helix</keyword>
<reference evidence="2 3" key="1">
    <citation type="submission" date="2018-10" db="EMBL/GenBank/DDBJ databases">
        <title>A high-quality apple genome assembly.</title>
        <authorList>
            <person name="Hu J."/>
        </authorList>
    </citation>
    <scope>NUCLEOTIDE SEQUENCE [LARGE SCALE GENOMIC DNA]</scope>
    <source>
        <strain evidence="3">cv. HFTH1</strain>
        <tissue evidence="2">Young leaf</tissue>
    </source>
</reference>
<organism evidence="2 3">
    <name type="scientific">Malus domestica</name>
    <name type="common">Apple</name>
    <name type="synonym">Pyrus malus</name>
    <dbReference type="NCBI Taxonomy" id="3750"/>
    <lineage>
        <taxon>Eukaryota</taxon>
        <taxon>Viridiplantae</taxon>
        <taxon>Streptophyta</taxon>
        <taxon>Embryophyta</taxon>
        <taxon>Tracheophyta</taxon>
        <taxon>Spermatophyta</taxon>
        <taxon>Magnoliopsida</taxon>
        <taxon>eudicotyledons</taxon>
        <taxon>Gunneridae</taxon>
        <taxon>Pentapetalae</taxon>
        <taxon>rosids</taxon>
        <taxon>fabids</taxon>
        <taxon>Rosales</taxon>
        <taxon>Rosaceae</taxon>
        <taxon>Amygdaloideae</taxon>
        <taxon>Maleae</taxon>
        <taxon>Malus</taxon>
    </lineage>
</organism>
<evidence type="ECO:0000313" key="2">
    <source>
        <dbReference type="EMBL" id="RXI00805.1"/>
    </source>
</evidence>
<proteinExistence type="predicted"/>
<feature type="transmembrane region" description="Helical" evidence="1">
    <location>
        <begin position="52"/>
        <end position="71"/>
    </location>
</feature>
<sequence length="72" mass="8655">MEHKFITFYDKISPYLFQYLHHLFRHVLSRPVLFCPVPSRSVPSAYQTYIKYLIWDNGILVIILVYIPILLN</sequence>
<keyword evidence="1" id="KW-0472">Membrane</keyword>
<keyword evidence="3" id="KW-1185">Reference proteome</keyword>
<evidence type="ECO:0000313" key="3">
    <source>
        <dbReference type="Proteomes" id="UP000290289"/>
    </source>
</evidence>
<name>A0A498K499_MALDO</name>